<keyword evidence="2" id="KW-1185">Reference proteome</keyword>
<protein>
    <submittedName>
        <fullName evidence="1">Uncharacterized protein</fullName>
    </submittedName>
</protein>
<evidence type="ECO:0000313" key="1">
    <source>
        <dbReference type="Ensembl" id="ENSCJAP00000089631.1"/>
    </source>
</evidence>
<sequence length="346" mass="38688">MSHHAKPLFFFFETESHSVSQAGVHWCNIGSLQPLPPRFKQFSCLSLLSSWNYRCAPPPQLIFTFLVETGFHHIGQAALELLTSSDPLPRPPNVLELQAWAPRPAVVLCFFFGICLHLPAWHQERVTSGCHGAGHVHWIHCEIPRAPFHSARSCGRRFLFRVGLFTQPGVVGGDPCSVSDPSLSQELWEETPVPCRTLHSARSCGRRPLFRVRPFTQPGVVGGDPCSVSDPSLSQELWEETPVPCRTLHSARSCGRRPLFRVGLFTQPGVVGGDPCSVSGSRVLLTPAEDGSSPDPLLFWLIVWYEGWFCHSSSLCELAHPWQGRPPLSIYVHLYQYGWMDSYFIP</sequence>
<dbReference type="GeneTree" id="ENSGT00940000167556"/>
<dbReference type="Ensembl" id="ENSCJAT00000119432.1">
    <property type="protein sequence ID" value="ENSCJAP00000089631.1"/>
    <property type="gene ID" value="ENSCJAG00000077402.1"/>
</dbReference>
<evidence type="ECO:0000313" key="2">
    <source>
        <dbReference type="Proteomes" id="UP000008225"/>
    </source>
</evidence>
<proteinExistence type="predicted"/>
<accession>A0A8I3WJ02</accession>
<organism evidence="1 2">
    <name type="scientific">Callithrix jacchus</name>
    <name type="common">White-tufted-ear marmoset</name>
    <name type="synonym">Simia Jacchus</name>
    <dbReference type="NCBI Taxonomy" id="9483"/>
    <lineage>
        <taxon>Eukaryota</taxon>
        <taxon>Metazoa</taxon>
        <taxon>Chordata</taxon>
        <taxon>Craniata</taxon>
        <taxon>Vertebrata</taxon>
        <taxon>Euteleostomi</taxon>
        <taxon>Mammalia</taxon>
        <taxon>Eutheria</taxon>
        <taxon>Euarchontoglires</taxon>
        <taxon>Primates</taxon>
        <taxon>Haplorrhini</taxon>
        <taxon>Platyrrhini</taxon>
        <taxon>Cebidae</taxon>
        <taxon>Callitrichinae</taxon>
        <taxon>Callithrix</taxon>
        <taxon>Callithrix</taxon>
    </lineage>
</organism>
<dbReference type="PRINTS" id="PR02045">
    <property type="entry name" value="F138DOMAIN"/>
</dbReference>
<reference evidence="1 2" key="1">
    <citation type="submission" date="2009-03" db="EMBL/GenBank/DDBJ databases">
        <authorList>
            <person name="Warren W."/>
            <person name="Ye L."/>
            <person name="Minx P."/>
            <person name="Worley K."/>
            <person name="Gibbs R."/>
            <person name="Wilson R.K."/>
        </authorList>
    </citation>
    <scope>NUCLEOTIDE SEQUENCE [LARGE SCALE GENOMIC DNA]</scope>
</reference>
<dbReference type="PANTHER" id="PTHR46254">
    <property type="entry name" value="PROTEIN GVQW1-RELATED"/>
    <property type="match status" value="1"/>
</dbReference>
<name>A0A8I3WJ02_CALJA</name>
<dbReference type="Proteomes" id="UP000008225">
    <property type="component" value="Chromosome 9"/>
</dbReference>
<dbReference type="AlphaFoldDB" id="A0A8I3WJ02"/>
<reference evidence="1" key="3">
    <citation type="submission" date="2025-09" db="UniProtKB">
        <authorList>
            <consortium name="Ensembl"/>
        </authorList>
    </citation>
    <scope>IDENTIFICATION</scope>
</reference>
<reference evidence="1" key="2">
    <citation type="submission" date="2025-08" db="UniProtKB">
        <authorList>
            <consortium name="Ensembl"/>
        </authorList>
    </citation>
    <scope>IDENTIFICATION</scope>
</reference>